<keyword evidence="2 5" id="KW-0812">Transmembrane</keyword>
<keyword evidence="3 5" id="KW-1133">Transmembrane helix</keyword>
<dbReference type="RefSeq" id="WP_109773966.1">
    <property type="nucleotide sequence ID" value="NZ_QGDQ01000009.1"/>
</dbReference>
<feature type="transmembrane region" description="Helical" evidence="5">
    <location>
        <begin position="73"/>
        <end position="99"/>
    </location>
</feature>
<keyword evidence="4 5" id="KW-0472">Membrane</keyword>
<evidence type="ECO:0000256" key="5">
    <source>
        <dbReference type="SAM" id="Phobius"/>
    </source>
</evidence>
<evidence type="ECO:0000256" key="4">
    <source>
        <dbReference type="ARBA" id="ARBA00023136"/>
    </source>
</evidence>
<evidence type="ECO:0000313" key="7">
    <source>
        <dbReference type="Proteomes" id="UP000245469"/>
    </source>
</evidence>
<keyword evidence="6" id="KW-0808">Transferase</keyword>
<proteinExistence type="predicted"/>
<keyword evidence="6" id="KW-0489">Methyltransferase</keyword>
<dbReference type="AlphaFoldDB" id="A0A316A7Z0"/>
<dbReference type="GO" id="GO:0008168">
    <property type="term" value="F:methyltransferase activity"/>
    <property type="evidence" value="ECO:0007669"/>
    <property type="project" value="UniProtKB-KW"/>
</dbReference>
<dbReference type="InterPro" id="IPR052527">
    <property type="entry name" value="Metal_cation-efflux_comp"/>
</dbReference>
<name>A0A316A7Z0_9ACTN</name>
<dbReference type="PANTHER" id="PTHR43847">
    <property type="entry name" value="BLL3993 PROTEIN"/>
    <property type="match status" value="1"/>
</dbReference>
<dbReference type="Gene3D" id="1.20.120.1630">
    <property type="match status" value="1"/>
</dbReference>
<dbReference type="OrthoDB" id="941586at2"/>
<sequence>MALDRWLPWSVPGRATATALGLVLIAAGVTVAAWAVSSVVRHRTTIVPHHAVTTLLTTGPFARSRNPMYTGLAVIYLGVSFVLGSLWPVVLLPGVLALVGRLVVHREEAYLAVRFGAQYDAYREHVRRWI</sequence>
<dbReference type="InterPro" id="IPR007318">
    <property type="entry name" value="Phopholipid_MeTrfase"/>
</dbReference>
<protein>
    <submittedName>
        <fullName evidence="6">Phospholipid methyltransferase</fullName>
    </submittedName>
</protein>
<dbReference type="GO" id="GO:0032259">
    <property type="term" value="P:methylation"/>
    <property type="evidence" value="ECO:0007669"/>
    <property type="project" value="UniProtKB-KW"/>
</dbReference>
<gene>
    <name evidence="6" type="ORF">BXY45_10942</name>
</gene>
<evidence type="ECO:0000256" key="3">
    <source>
        <dbReference type="ARBA" id="ARBA00022989"/>
    </source>
</evidence>
<dbReference type="EMBL" id="QGDQ01000009">
    <property type="protein sequence ID" value="PWJ53961.1"/>
    <property type="molecule type" value="Genomic_DNA"/>
</dbReference>
<dbReference type="PANTHER" id="PTHR43847:SF1">
    <property type="entry name" value="BLL3993 PROTEIN"/>
    <property type="match status" value="1"/>
</dbReference>
<dbReference type="Pfam" id="PF04191">
    <property type="entry name" value="PEMT"/>
    <property type="match status" value="1"/>
</dbReference>
<evidence type="ECO:0000256" key="1">
    <source>
        <dbReference type="ARBA" id="ARBA00004127"/>
    </source>
</evidence>
<evidence type="ECO:0000313" key="6">
    <source>
        <dbReference type="EMBL" id="PWJ53961.1"/>
    </source>
</evidence>
<accession>A0A316A7Z0</accession>
<comment type="subcellular location">
    <subcellularLocation>
        <location evidence="1">Endomembrane system</location>
        <topology evidence="1">Multi-pass membrane protein</topology>
    </subcellularLocation>
</comment>
<evidence type="ECO:0000256" key="2">
    <source>
        <dbReference type="ARBA" id="ARBA00022692"/>
    </source>
</evidence>
<organism evidence="6 7">
    <name type="scientific">Quadrisphaera granulorum</name>
    <dbReference type="NCBI Taxonomy" id="317664"/>
    <lineage>
        <taxon>Bacteria</taxon>
        <taxon>Bacillati</taxon>
        <taxon>Actinomycetota</taxon>
        <taxon>Actinomycetes</taxon>
        <taxon>Kineosporiales</taxon>
        <taxon>Kineosporiaceae</taxon>
        <taxon>Quadrisphaera</taxon>
    </lineage>
</organism>
<keyword evidence="7" id="KW-1185">Reference proteome</keyword>
<comment type="caution">
    <text evidence="6">The sequence shown here is derived from an EMBL/GenBank/DDBJ whole genome shotgun (WGS) entry which is preliminary data.</text>
</comment>
<dbReference type="GO" id="GO:0012505">
    <property type="term" value="C:endomembrane system"/>
    <property type="evidence" value="ECO:0007669"/>
    <property type="project" value="UniProtKB-SubCell"/>
</dbReference>
<feature type="transmembrane region" description="Helical" evidence="5">
    <location>
        <begin position="15"/>
        <end position="36"/>
    </location>
</feature>
<dbReference type="Proteomes" id="UP000245469">
    <property type="component" value="Unassembled WGS sequence"/>
</dbReference>
<reference evidence="6 7" key="1">
    <citation type="submission" date="2018-03" db="EMBL/GenBank/DDBJ databases">
        <title>Genomic Encyclopedia of Archaeal and Bacterial Type Strains, Phase II (KMG-II): from individual species to whole genera.</title>
        <authorList>
            <person name="Goeker M."/>
        </authorList>
    </citation>
    <scope>NUCLEOTIDE SEQUENCE [LARGE SCALE GENOMIC DNA]</scope>
    <source>
        <strain evidence="6 7">DSM 44889</strain>
    </source>
</reference>